<feature type="domain" description="GDS1 winged helix" evidence="2">
    <location>
        <begin position="149"/>
        <end position="242"/>
    </location>
</feature>
<feature type="compositionally biased region" description="Low complexity" evidence="1">
    <location>
        <begin position="281"/>
        <end position="291"/>
    </location>
</feature>
<evidence type="ECO:0000313" key="4">
    <source>
        <dbReference type="Proteomes" id="UP001174934"/>
    </source>
</evidence>
<protein>
    <recommendedName>
        <fullName evidence="2">GDS1 winged helix domain-containing protein</fullName>
    </recommendedName>
</protein>
<evidence type="ECO:0000259" key="2">
    <source>
        <dbReference type="Pfam" id="PF25318"/>
    </source>
</evidence>
<gene>
    <name evidence="3" type="ORF">B0T17DRAFT_606444</name>
</gene>
<feature type="compositionally biased region" description="Basic and acidic residues" evidence="1">
    <location>
        <begin position="91"/>
        <end position="115"/>
    </location>
</feature>
<sequence>MPYNTRRKSLSLPSLGIHVPVTHAARAAAAAANRASASPLSITTSARTSSRNNSRANSPASSMASPASFTREKEDSSHAPAARPSKKLKRAHTDDSDDRTSSSEPLHKKRDDTIKFDNTPPPSPRAEQPSVEMDDDNDDASPSVPRTIDLEGINDEIVEAVIVQLQNTANRPHLVKELAAVLMLQLKIVQQSANPCAIISSRLATYLKRSCWSALAPCPLAKELESVHPRRTYFYLTTCPHLPLPDPAQTAALAQQLAIASHSHSHSHTTLARSRAIISPSLSSAASGSESDAADMDRRRELSPSPEVDLSSPELDDMDDDVAMPTTPIGSLSLRGFGGHHQHPHHLLHPHHHHHHLHALGTSAMQGGRNHRSASPPLEKDEREFTQTADGLQKRKLSGDMLSGSATAAAAAAAGAASKDAANVVGGVSGAEMMEYSCAKDDNGLFGEKMPHLASGLQSSINFMASPTMRPATSSALMSSLGGLGMSSSGLNFNRKETSEAESWLKLDNMLEWDRSPENIELDELDCLLDDY</sequence>
<comment type="caution">
    <text evidence="3">The sequence shown here is derived from an EMBL/GenBank/DDBJ whole genome shotgun (WGS) entry which is preliminary data.</text>
</comment>
<feature type="region of interest" description="Disordered" evidence="1">
    <location>
        <begin position="28"/>
        <end position="147"/>
    </location>
</feature>
<feature type="region of interest" description="Disordered" evidence="1">
    <location>
        <begin position="281"/>
        <end position="327"/>
    </location>
</feature>
<evidence type="ECO:0000313" key="3">
    <source>
        <dbReference type="EMBL" id="KAK0628985.1"/>
    </source>
</evidence>
<name>A0AA40C8K5_9PEZI</name>
<evidence type="ECO:0000256" key="1">
    <source>
        <dbReference type="SAM" id="MobiDB-lite"/>
    </source>
</evidence>
<dbReference type="Proteomes" id="UP001174934">
    <property type="component" value="Unassembled WGS sequence"/>
</dbReference>
<organism evidence="3 4">
    <name type="scientific">Bombardia bombarda</name>
    <dbReference type="NCBI Taxonomy" id="252184"/>
    <lineage>
        <taxon>Eukaryota</taxon>
        <taxon>Fungi</taxon>
        <taxon>Dikarya</taxon>
        <taxon>Ascomycota</taxon>
        <taxon>Pezizomycotina</taxon>
        <taxon>Sordariomycetes</taxon>
        <taxon>Sordariomycetidae</taxon>
        <taxon>Sordariales</taxon>
        <taxon>Lasiosphaeriaceae</taxon>
        <taxon>Bombardia</taxon>
    </lineage>
</organism>
<dbReference type="EMBL" id="JAULSR010000002">
    <property type="protein sequence ID" value="KAK0628985.1"/>
    <property type="molecule type" value="Genomic_DNA"/>
</dbReference>
<feature type="region of interest" description="Disordered" evidence="1">
    <location>
        <begin position="365"/>
        <end position="386"/>
    </location>
</feature>
<dbReference type="InterPro" id="IPR057511">
    <property type="entry name" value="WH_GDS1"/>
</dbReference>
<dbReference type="Pfam" id="PF25318">
    <property type="entry name" value="WHD_GDS1"/>
    <property type="match status" value="1"/>
</dbReference>
<keyword evidence="4" id="KW-1185">Reference proteome</keyword>
<proteinExistence type="predicted"/>
<reference evidence="3" key="1">
    <citation type="submission" date="2023-06" db="EMBL/GenBank/DDBJ databases">
        <title>Genome-scale phylogeny and comparative genomics of the fungal order Sordariales.</title>
        <authorList>
            <consortium name="Lawrence Berkeley National Laboratory"/>
            <person name="Hensen N."/>
            <person name="Bonometti L."/>
            <person name="Westerberg I."/>
            <person name="Brannstrom I.O."/>
            <person name="Guillou S."/>
            <person name="Cros-Aarteil S."/>
            <person name="Calhoun S."/>
            <person name="Haridas S."/>
            <person name="Kuo A."/>
            <person name="Mondo S."/>
            <person name="Pangilinan J."/>
            <person name="Riley R."/>
            <person name="LaButti K."/>
            <person name="Andreopoulos B."/>
            <person name="Lipzen A."/>
            <person name="Chen C."/>
            <person name="Yanf M."/>
            <person name="Daum C."/>
            <person name="Ng V."/>
            <person name="Clum A."/>
            <person name="Steindorff A."/>
            <person name="Ohm R."/>
            <person name="Martin F."/>
            <person name="Silar P."/>
            <person name="Natvig D."/>
            <person name="Lalanne C."/>
            <person name="Gautier V."/>
            <person name="Ament-velasquez S.L."/>
            <person name="Kruys A."/>
            <person name="Hutchinson M.I."/>
            <person name="Powell A.J."/>
            <person name="Barry K."/>
            <person name="Miller A.N."/>
            <person name="Grigoriev I.V."/>
            <person name="Debuchy R."/>
            <person name="Gladieux P."/>
            <person name="Thoren M.H."/>
            <person name="Johannesson H."/>
        </authorList>
    </citation>
    <scope>NUCLEOTIDE SEQUENCE</scope>
    <source>
        <strain evidence="3">SMH3391-2</strain>
    </source>
</reference>
<feature type="compositionally biased region" description="Low complexity" evidence="1">
    <location>
        <begin position="28"/>
        <end position="68"/>
    </location>
</feature>
<accession>A0AA40C8K5</accession>
<dbReference type="AlphaFoldDB" id="A0AA40C8K5"/>